<dbReference type="EMBL" id="ML978716">
    <property type="protein sequence ID" value="KAF2088588.1"/>
    <property type="molecule type" value="Genomic_DNA"/>
</dbReference>
<comment type="caution">
    <text evidence="7">The sequence shown here is derived from an EMBL/GenBank/DDBJ whole genome shotgun (WGS) entry which is preliminary data.</text>
</comment>
<feature type="non-terminal residue" evidence="7">
    <location>
        <position position="596"/>
    </location>
</feature>
<proteinExistence type="inferred from homology"/>
<evidence type="ECO:0000256" key="3">
    <source>
        <dbReference type="ARBA" id="ARBA00023242"/>
    </source>
</evidence>
<feature type="region of interest" description="Disordered" evidence="4">
    <location>
        <begin position="411"/>
        <end position="432"/>
    </location>
</feature>
<organism evidence="7 8">
    <name type="scientific">Saccharata proteae CBS 121410</name>
    <dbReference type="NCBI Taxonomy" id="1314787"/>
    <lineage>
        <taxon>Eukaryota</taxon>
        <taxon>Fungi</taxon>
        <taxon>Dikarya</taxon>
        <taxon>Ascomycota</taxon>
        <taxon>Pezizomycotina</taxon>
        <taxon>Dothideomycetes</taxon>
        <taxon>Dothideomycetes incertae sedis</taxon>
        <taxon>Botryosphaeriales</taxon>
        <taxon>Saccharataceae</taxon>
        <taxon>Saccharata</taxon>
    </lineage>
</organism>
<dbReference type="InterPro" id="IPR023093">
    <property type="entry name" value="ScpA-like_C"/>
</dbReference>
<sequence>MFYSETLLSKTGPLARVWLAANLERKLSKSNILQSNIESSVNAIVDQGQAPMALRLSGQLLLGVVRIYSRKARYLLDDCNEALMKIKLAFRPGNVDLPANQAQAVNPATLTLPDVLTELDLLAPMPDPSLLLRLSQEPEIELGRRDPTLLDPPSQYLMDTQDRAAETLQLGDDDLYLDISEGPDVTMDRSIEVGRDAPPPRPVSEEMAESPKLLEDDGLELDLGEGPDISAFPDLPAGGDTELGGLGGEDITMGGMDEPNLDQTEIREPTPAAEEDAARQRERETASPLSSARSSVVRDLEDTFHFDQNTTMAEPEEEFAMGAQRVKRRKVLATDMETELNAAQVKAQQEDRSKILKPASFLPRDPMLLALMNLQKSGGFVSSILGEGRSEGWAPELRGILSVEVVRRSGDLKRKRDNGVAPEEEEVHPSTEGAVPQLEFEADESALQLPGAADIGGDTTLGIQEELGEVPEEEERYSPLPEDGNFDDTTMPLLHPADSGPVSVGTKHAVHMLREKLGPEPSSPSQRQQKSVLFQDMLPESSTSRADATKMFFECLVLATKDAVKVEQGREELGAPIRIRAKRGLWGSWAETGAEG</sequence>
<protein>
    <recommendedName>
        <fullName evidence="9">Rad21/Rec8-like protein N-terminal domain-containing protein</fullName>
    </recommendedName>
</protein>
<dbReference type="GO" id="GO:0005634">
    <property type="term" value="C:nucleus"/>
    <property type="evidence" value="ECO:0007669"/>
    <property type="project" value="UniProtKB-SubCell"/>
</dbReference>
<accession>A0A9P4M166</accession>
<feature type="domain" description="Rad21/Rec8-like protein C-terminal eukaryotic" evidence="5">
    <location>
        <begin position="530"/>
        <end position="569"/>
    </location>
</feature>
<dbReference type="InterPro" id="IPR036390">
    <property type="entry name" value="WH_DNA-bd_sf"/>
</dbReference>
<dbReference type="InterPro" id="IPR006909">
    <property type="entry name" value="Rad21/Rec8_C_eu"/>
</dbReference>
<dbReference type="InterPro" id="IPR006910">
    <property type="entry name" value="Rad21_Rec8_N"/>
</dbReference>
<dbReference type="Proteomes" id="UP000799776">
    <property type="component" value="Unassembled WGS sequence"/>
</dbReference>
<evidence type="ECO:0008006" key="9">
    <source>
        <dbReference type="Google" id="ProtNLM"/>
    </source>
</evidence>
<comment type="similarity">
    <text evidence="2">Belongs to the rad21 family.</text>
</comment>
<reference evidence="7" key="1">
    <citation type="journal article" date="2020" name="Stud. Mycol.">
        <title>101 Dothideomycetes genomes: a test case for predicting lifestyles and emergence of pathogens.</title>
        <authorList>
            <person name="Haridas S."/>
            <person name="Albert R."/>
            <person name="Binder M."/>
            <person name="Bloem J."/>
            <person name="Labutti K."/>
            <person name="Salamov A."/>
            <person name="Andreopoulos B."/>
            <person name="Baker S."/>
            <person name="Barry K."/>
            <person name="Bills G."/>
            <person name="Bluhm B."/>
            <person name="Cannon C."/>
            <person name="Castanera R."/>
            <person name="Culley D."/>
            <person name="Daum C."/>
            <person name="Ezra D."/>
            <person name="Gonzalez J."/>
            <person name="Henrissat B."/>
            <person name="Kuo A."/>
            <person name="Liang C."/>
            <person name="Lipzen A."/>
            <person name="Lutzoni F."/>
            <person name="Magnuson J."/>
            <person name="Mondo S."/>
            <person name="Nolan M."/>
            <person name="Ohm R."/>
            <person name="Pangilinan J."/>
            <person name="Park H.-J."/>
            <person name="Ramirez L."/>
            <person name="Alfaro M."/>
            <person name="Sun H."/>
            <person name="Tritt A."/>
            <person name="Yoshinaga Y."/>
            <person name="Zwiers L.-H."/>
            <person name="Turgeon B."/>
            <person name="Goodwin S."/>
            <person name="Spatafora J."/>
            <person name="Crous P."/>
            <person name="Grigoriev I."/>
        </authorList>
    </citation>
    <scope>NUCLEOTIDE SEQUENCE</scope>
    <source>
        <strain evidence="7">CBS 121410</strain>
    </source>
</reference>
<dbReference type="Pfam" id="PF04824">
    <property type="entry name" value="Rad21_Rec8"/>
    <property type="match status" value="1"/>
</dbReference>
<evidence type="ECO:0000313" key="8">
    <source>
        <dbReference type="Proteomes" id="UP000799776"/>
    </source>
</evidence>
<keyword evidence="8" id="KW-1185">Reference proteome</keyword>
<dbReference type="Gene3D" id="1.10.10.580">
    <property type="entry name" value="Structural maintenance of chromosome 1. Chain E"/>
    <property type="match status" value="1"/>
</dbReference>
<evidence type="ECO:0000256" key="2">
    <source>
        <dbReference type="ARBA" id="ARBA00009870"/>
    </source>
</evidence>
<dbReference type="PANTHER" id="PTHR12585">
    <property type="entry name" value="SCC1 / RAD21 FAMILY MEMBER"/>
    <property type="match status" value="1"/>
</dbReference>
<evidence type="ECO:0000313" key="7">
    <source>
        <dbReference type="EMBL" id="KAF2088588.1"/>
    </source>
</evidence>
<dbReference type="AlphaFoldDB" id="A0A9P4M166"/>
<dbReference type="GO" id="GO:1990414">
    <property type="term" value="P:replication-born double-strand break repair via sister chromatid exchange"/>
    <property type="evidence" value="ECO:0007669"/>
    <property type="project" value="TreeGrafter"/>
</dbReference>
<dbReference type="OrthoDB" id="10071381at2759"/>
<feature type="compositionally biased region" description="Basic and acidic residues" evidence="4">
    <location>
        <begin position="276"/>
        <end position="285"/>
    </location>
</feature>
<dbReference type="CDD" id="cd21788">
    <property type="entry name" value="Rad21_Rec8_M_SpRad21p-like"/>
    <property type="match status" value="1"/>
</dbReference>
<dbReference type="Pfam" id="PF04825">
    <property type="entry name" value="Rad21_Rec8_N"/>
    <property type="match status" value="1"/>
</dbReference>
<dbReference type="PANTHER" id="PTHR12585:SF69">
    <property type="entry name" value="FI11703P"/>
    <property type="match status" value="1"/>
</dbReference>
<evidence type="ECO:0000259" key="6">
    <source>
        <dbReference type="Pfam" id="PF04825"/>
    </source>
</evidence>
<dbReference type="InterPro" id="IPR039781">
    <property type="entry name" value="Rad21/Rec8-like"/>
</dbReference>
<dbReference type="GO" id="GO:0030892">
    <property type="term" value="C:mitotic cohesin complex"/>
    <property type="evidence" value="ECO:0007669"/>
    <property type="project" value="TreeGrafter"/>
</dbReference>
<evidence type="ECO:0000256" key="4">
    <source>
        <dbReference type="SAM" id="MobiDB-lite"/>
    </source>
</evidence>
<dbReference type="GO" id="GO:0003682">
    <property type="term" value="F:chromatin binding"/>
    <property type="evidence" value="ECO:0007669"/>
    <property type="project" value="TreeGrafter"/>
</dbReference>
<dbReference type="GO" id="GO:0007064">
    <property type="term" value="P:mitotic sister chromatid cohesion"/>
    <property type="evidence" value="ECO:0007669"/>
    <property type="project" value="TreeGrafter"/>
</dbReference>
<comment type="subcellular location">
    <subcellularLocation>
        <location evidence="1">Nucleus</location>
    </subcellularLocation>
</comment>
<keyword evidence="3" id="KW-0539">Nucleus</keyword>
<evidence type="ECO:0000256" key="1">
    <source>
        <dbReference type="ARBA" id="ARBA00004123"/>
    </source>
</evidence>
<feature type="domain" description="Rad21/Rec8-like protein N-terminal" evidence="6">
    <location>
        <begin position="1"/>
        <end position="103"/>
    </location>
</feature>
<dbReference type="FunFam" id="1.10.10.580:FF:000004">
    <property type="entry name" value="Double-strand-break repair protein rad21"/>
    <property type="match status" value="1"/>
</dbReference>
<name>A0A9P4M166_9PEZI</name>
<gene>
    <name evidence="7" type="ORF">K490DRAFT_2437</name>
</gene>
<feature type="region of interest" description="Disordered" evidence="4">
    <location>
        <begin position="254"/>
        <end position="296"/>
    </location>
</feature>
<dbReference type="SUPFAM" id="SSF46785">
    <property type="entry name" value="Winged helix' DNA-binding domain"/>
    <property type="match status" value="1"/>
</dbReference>
<evidence type="ECO:0000259" key="5">
    <source>
        <dbReference type="Pfam" id="PF04824"/>
    </source>
</evidence>
<feature type="region of interest" description="Disordered" evidence="4">
    <location>
        <begin position="190"/>
        <end position="212"/>
    </location>
</feature>